<organism evidence="5 6">
    <name type="scientific">Roseovarius mucosus</name>
    <dbReference type="NCBI Taxonomy" id="215743"/>
    <lineage>
        <taxon>Bacteria</taxon>
        <taxon>Pseudomonadati</taxon>
        <taxon>Pseudomonadota</taxon>
        <taxon>Alphaproteobacteria</taxon>
        <taxon>Rhodobacterales</taxon>
        <taxon>Roseobacteraceae</taxon>
        <taxon>Roseovarius</taxon>
    </lineage>
</organism>
<accession>A0A1V0RUA9</accession>
<dbReference type="Gene3D" id="1.10.10.60">
    <property type="entry name" value="Homeodomain-like"/>
    <property type="match status" value="1"/>
</dbReference>
<dbReference type="OrthoDB" id="9793400at2"/>
<evidence type="ECO:0000259" key="4">
    <source>
        <dbReference type="PROSITE" id="PS01124"/>
    </source>
</evidence>
<dbReference type="EMBL" id="CP020474">
    <property type="protein sequence ID" value="ARE85358.1"/>
    <property type="molecule type" value="Genomic_DNA"/>
</dbReference>
<dbReference type="GO" id="GO:0003700">
    <property type="term" value="F:DNA-binding transcription factor activity"/>
    <property type="evidence" value="ECO:0007669"/>
    <property type="project" value="InterPro"/>
</dbReference>
<dbReference type="InterPro" id="IPR018060">
    <property type="entry name" value="HTH_AraC"/>
</dbReference>
<dbReference type="PRINTS" id="PR00032">
    <property type="entry name" value="HTHARAC"/>
</dbReference>
<dbReference type="KEGG" id="rmm:ROSMUCSMR3_03912"/>
<keyword evidence="1" id="KW-0805">Transcription regulation</keyword>
<proteinExistence type="predicted"/>
<keyword evidence="3" id="KW-0804">Transcription</keyword>
<dbReference type="PANTHER" id="PTHR47894:SF4">
    <property type="entry name" value="HTH-TYPE TRANSCRIPTIONAL REGULATOR GADX"/>
    <property type="match status" value="1"/>
</dbReference>
<keyword evidence="2" id="KW-0238">DNA-binding</keyword>
<protein>
    <submittedName>
        <fullName evidence="5">Urease operon transcriptional activator</fullName>
    </submittedName>
</protein>
<gene>
    <name evidence="5" type="primary">ureR</name>
    <name evidence="5" type="ORF">ROSMUCSMR3_03912</name>
</gene>
<dbReference type="SUPFAM" id="SSF46689">
    <property type="entry name" value="Homeodomain-like"/>
    <property type="match status" value="1"/>
</dbReference>
<dbReference type="PROSITE" id="PS00041">
    <property type="entry name" value="HTH_ARAC_FAMILY_1"/>
    <property type="match status" value="1"/>
</dbReference>
<dbReference type="GO" id="GO:0005829">
    <property type="term" value="C:cytosol"/>
    <property type="evidence" value="ECO:0007669"/>
    <property type="project" value="TreeGrafter"/>
</dbReference>
<evidence type="ECO:0000313" key="6">
    <source>
        <dbReference type="Proteomes" id="UP000192273"/>
    </source>
</evidence>
<dbReference type="InterPro" id="IPR018062">
    <property type="entry name" value="HTH_AraC-typ_CS"/>
</dbReference>
<dbReference type="InterPro" id="IPR009057">
    <property type="entry name" value="Homeodomain-like_sf"/>
</dbReference>
<name>A0A1V0RUA9_9RHOB</name>
<reference evidence="5 6" key="1">
    <citation type="submission" date="2017-03" db="EMBL/GenBank/DDBJ databases">
        <title>Genome Sequence of Roseovarius mucosus strain SMR3 Isolated from a culture of the Diatom Skeletonema marinoi.</title>
        <authorList>
            <person name="Topel M."/>
            <person name="Pinder M."/>
            <person name="Johansson O.N."/>
            <person name="Kourtchenko O."/>
            <person name="Godhe A."/>
            <person name="Clarke A.K."/>
        </authorList>
    </citation>
    <scope>NUCLEOTIDE SEQUENCE [LARGE SCALE GENOMIC DNA]</scope>
    <source>
        <strain evidence="5 6">SMR3</strain>
    </source>
</reference>
<dbReference type="PROSITE" id="PS01124">
    <property type="entry name" value="HTH_ARAC_FAMILY_2"/>
    <property type="match status" value="1"/>
</dbReference>
<dbReference type="Pfam" id="PF12833">
    <property type="entry name" value="HTH_18"/>
    <property type="match status" value="1"/>
</dbReference>
<evidence type="ECO:0000256" key="3">
    <source>
        <dbReference type="ARBA" id="ARBA00023163"/>
    </source>
</evidence>
<dbReference type="InterPro" id="IPR020449">
    <property type="entry name" value="Tscrpt_reg_AraC-type_HTH"/>
</dbReference>
<feature type="domain" description="HTH araC/xylS-type" evidence="4">
    <location>
        <begin position="205"/>
        <end position="303"/>
    </location>
</feature>
<evidence type="ECO:0000313" key="5">
    <source>
        <dbReference type="EMBL" id="ARE85358.1"/>
    </source>
</evidence>
<dbReference type="SMART" id="SM00342">
    <property type="entry name" value="HTH_ARAC"/>
    <property type="match status" value="1"/>
</dbReference>
<evidence type="ECO:0000256" key="2">
    <source>
        <dbReference type="ARBA" id="ARBA00023125"/>
    </source>
</evidence>
<keyword evidence="6" id="KW-1185">Reference proteome</keyword>
<dbReference type="RefSeq" id="WP_081508426.1">
    <property type="nucleotide sequence ID" value="NZ_CP020474.1"/>
</dbReference>
<dbReference type="GO" id="GO:0000976">
    <property type="term" value="F:transcription cis-regulatory region binding"/>
    <property type="evidence" value="ECO:0007669"/>
    <property type="project" value="TreeGrafter"/>
</dbReference>
<dbReference type="PANTHER" id="PTHR47894">
    <property type="entry name" value="HTH-TYPE TRANSCRIPTIONAL REGULATOR GADX"/>
    <property type="match status" value="1"/>
</dbReference>
<dbReference type="Proteomes" id="UP000192273">
    <property type="component" value="Chromosome"/>
</dbReference>
<evidence type="ECO:0000256" key="1">
    <source>
        <dbReference type="ARBA" id="ARBA00023015"/>
    </source>
</evidence>
<dbReference type="AlphaFoldDB" id="A0A1V0RUA9"/>
<sequence>MAQRIEGQDFASAAMMRLVAMGLARQGISIPVPTSPTAHVSLGDKRAVLSAVLACHGPLAILSIADAACAMAPEPVVQALTNARDIPDLMERWHRLERFSHGRHRVEIEQLSPQRFRLTHRARDHGPPPSMAESLLVLGLLTILTEMTGSTDVTMKTDAGAVWRNEGKWHDAGTSQGVGSVVLTAASASRTVEVRGNNPETDLVSRLRGRLVADPVRRWTVASLAAEAGAAPRTLQRRLTEGLASFSRLVTDARIEVAATHLCKSNGPALAEIAFIAGFADQAHFARTFSRTVGTTPSSYRADFGQ</sequence>